<dbReference type="EMBL" id="CP007784">
    <property type="protein sequence ID" value="AIO35424.1"/>
    <property type="molecule type" value="Genomic_DNA"/>
</dbReference>
<dbReference type="Proteomes" id="UP000029413">
    <property type="component" value="Chromosome 2"/>
</dbReference>
<gene>
    <name evidence="2" type="primary">icmF</name>
    <name evidence="2" type="ORF">DM39_5024</name>
</gene>
<reference evidence="2 3" key="1">
    <citation type="submission" date="2014-05" db="EMBL/GenBank/DDBJ databases">
        <authorList>
            <person name="Bishop-Lilly K.A."/>
            <person name="Broomall S.M."/>
            <person name="Chain P.S."/>
            <person name="Chertkov O."/>
            <person name="Coyne S.R."/>
            <person name="Daligault H.E."/>
            <person name="Davenport K.W."/>
            <person name="Erkkila T."/>
            <person name="Frey K.G."/>
            <person name="Gibbons H.S."/>
            <person name="Gu W."/>
            <person name="Jaissle J."/>
            <person name="Johnson S.L."/>
            <person name="Koroleva G.I."/>
            <person name="Ladner J.T."/>
            <person name="Lo C.-C."/>
            <person name="Minogue T.D."/>
            <person name="Munk C."/>
            <person name="Palacios G.F."/>
            <person name="Redden C.L."/>
            <person name="Rosenzweig C.N."/>
            <person name="Scholz M.B."/>
            <person name="Teshima H."/>
            <person name="Xu Y."/>
        </authorList>
    </citation>
    <scope>NUCLEOTIDE SEQUENCE [LARGE SCALE GENOMIC DNA]</scope>
    <source>
        <strain evidence="2 3">DDS 22E-1</strain>
    </source>
</reference>
<evidence type="ECO:0000256" key="1">
    <source>
        <dbReference type="SAM" id="MobiDB-lite"/>
    </source>
</evidence>
<proteinExistence type="predicted"/>
<accession>A0AAN0RXS0</accession>
<feature type="region of interest" description="Disordered" evidence="1">
    <location>
        <begin position="62"/>
        <end position="84"/>
    </location>
</feature>
<protein>
    <submittedName>
        <fullName evidence="2">Type VI secretion IcmF domain protein</fullName>
    </submittedName>
</protein>
<keyword evidence="3" id="KW-1185">Reference proteome</keyword>
<evidence type="ECO:0000313" key="3">
    <source>
        <dbReference type="Proteomes" id="UP000029413"/>
    </source>
</evidence>
<evidence type="ECO:0000313" key="2">
    <source>
        <dbReference type="EMBL" id="AIO35424.1"/>
    </source>
</evidence>
<sequence length="84" mass="8894">MRLLRKGRVIETATPGRTRVVFSFDGREAALDVASAGSVANPLTTDVLTTFRCRGTMAMFNLPDSGPPPGLPHGRLPAMPDSGL</sequence>
<name>A0AAN0RXS0_9BURK</name>
<dbReference type="KEGG" id="bcen:DM39_5024"/>
<dbReference type="AlphaFoldDB" id="A0AAN0RXS0"/>
<organism evidence="2 3">
    <name type="scientific">Burkholderia cenocepacia</name>
    <dbReference type="NCBI Taxonomy" id="95486"/>
    <lineage>
        <taxon>Bacteria</taxon>
        <taxon>Pseudomonadati</taxon>
        <taxon>Pseudomonadota</taxon>
        <taxon>Betaproteobacteria</taxon>
        <taxon>Burkholderiales</taxon>
        <taxon>Burkholderiaceae</taxon>
        <taxon>Burkholderia</taxon>
        <taxon>Burkholderia cepacia complex</taxon>
    </lineage>
</organism>